<keyword evidence="3" id="KW-1185">Reference proteome</keyword>
<comment type="caution">
    <text evidence="2">The sequence shown here is derived from an EMBL/GenBank/DDBJ whole genome shotgun (WGS) entry which is preliminary data.</text>
</comment>
<protein>
    <submittedName>
        <fullName evidence="2">Actin B</fullName>
    </submittedName>
</protein>
<dbReference type="Gene3D" id="3.90.640.10">
    <property type="entry name" value="Actin, Chain A, domain 4"/>
    <property type="match status" value="1"/>
</dbReference>
<dbReference type="Proteomes" id="UP001281761">
    <property type="component" value="Unassembled WGS sequence"/>
</dbReference>
<comment type="similarity">
    <text evidence="1">Belongs to the actin family.</text>
</comment>
<dbReference type="SUPFAM" id="SSF53067">
    <property type="entry name" value="Actin-like ATPase domain"/>
    <property type="match status" value="2"/>
</dbReference>
<dbReference type="PRINTS" id="PR00190">
    <property type="entry name" value="ACTIN"/>
</dbReference>
<accession>A0ABQ9XKT9</accession>
<sequence>MTIESAIFDVGTGYTKMGLSSNPSPQYIIPTVLGERNNTITHSPIMKNQGLADLDFFIGDEAIENQKTCQLTRFMDNGIVTDWEKMEKFYEQCYFRYLRINSEEHPVITTDTPFNTPENREYLAEIMFETFTVPKICIAVQPVLAMFSTMFSKLQTNKTLNGTVIDCGERVTDIIPVIDGSIVPSAIRRIPIGGADATKFVLDSLQERGEPMPLNEQHSEQHCFVTSNMMKHFDFFDQRPNEFFKTYDGINRVTKQPFSVDVGYERFLAPEIFFNPSLISTDFTESVPVLVDQAIQHCSVDSRRSLYGNICLSGGSSMFRFFGKRMEVEVQKLVNGQLATAEKLTGEKPPPIDVKVISTKHQGYGVFFGGSMIASSDNFNDLCRTKEQYEEYGPAICRPLIHLSTLV</sequence>
<gene>
    <name evidence="2" type="ORF">BLNAU_12037</name>
</gene>
<dbReference type="InterPro" id="IPR004000">
    <property type="entry name" value="Actin"/>
</dbReference>
<dbReference type="Gene3D" id="3.30.420.40">
    <property type="match status" value="2"/>
</dbReference>
<dbReference type="InterPro" id="IPR043129">
    <property type="entry name" value="ATPase_NBD"/>
</dbReference>
<proteinExistence type="inferred from homology"/>
<reference evidence="2 3" key="1">
    <citation type="journal article" date="2022" name="bioRxiv">
        <title>Genomics of Preaxostyla Flagellates Illuminates Evolutionary Transitions and the Path Towards Mitochondrial Loss.</title>
        <authorList>
            <person name="Novak L.V.F."/>
            <person name="Treitli S.C."/>
            <person name="Pyrih J."/>
            <person name="Halakuc P."/>
            <person name="Pipaliya S.V."/>
            <person name="Vacek V."/>
            <person name="Brzon O."/>
            <person name="Soukal P."/>
            <person name="Eme L."/>
            <person name="Dacks J.B."/>
            <person name="Karnkowska A."/>
            <person name="Elias M."/>
            <person name="Hampl V."/>
        </authorList>
    </citation>
    <scope>NUCLEOTIDE SEQUENCE [LARGE SCALE GENOMIC DNA]</scope>
    <source>
        <strain evidence="2">NAU3</strain>
        <tissue evidence="2">Gut</tissue>
    </source>
</reference>
<evidence type="ECO:0000313" key="2">
    <source>
        <dbReference type="EMBL" id="KAK2953048.1"/>
    </source>
</evidence>
<dbReference type="PANTHER" id="PTHR11937">
    <property type="entry name" value="ACTIN"/>
    <property type="match status" value="1"/>
</dbReference>
<dbReference type="SMART" id="SM00268">
    <property type="entry name" value="ACTIN"/>
    <property type="match status" value="1"/>
</dbReference>
<evidence type="ECO:0000313" key="3">
    <source>
        <dbReference type="Proteomes" id="UP001281761"/>
    </source>
</evidence>
<organism evidence="2 3">
    <name type="scientific">Blattamonas nauphoetae</name>
    <dbReference type="NCBI Taxonomy" id="2049346"/>
    <lineage>
        <taxon>Eukaryota</taxon>
        <taxon>Metamonada</taxon>
        <taxon>Preaxostyla</taxon>
        <taxon>Oxymonadida</taxon>
        <taxon>Blattamonas</taxon>
    </lineage>
</organism>
<name>A0ABQ9XKT9_9EUKA</name>
<dbReference type="EMBL" id="JARBJD010000096">
    <property type="protein sequence ID" value="KAK2953048.1"/>
    <property type="molecule type" value="Genomic_DNA"/>
</dbReference>
<evidence type="ECO:0000256" key="1">
    <source>
        <dbReference type="RuleBase" id="RU000487"/>
    </source>
</evidence>
<dbReference type="Pfam" id="PF00022">
    <property type="entry name" value="Actin"/>
    <property type="match status" value="2"/>
</dbReference>